<protein>
    <submittedName>
        <fullName evidence="2">Glutathione S-transferase family protein</fullName>
    </submittedName>
</protein>
<proteinExistence type="predicted"/>
<dbReference type="InterPro" id="IPR036282">
    <property type="entry name" value="Glutathione-S-Trfase_C_sf"/>
</dbReference>
<dbReference type="Pfam" id="PF14497">
    <property type="entry name" value="GST_C_3"/>
    <property type="match status" value="1"/>
</dbReference>
<dbReference type="PROSITE" id="PS50404">
    <property type="entry name" value="GST_NTER"/>
    <property type="match status" value="1"/>
</dbReference>
<dbReference type="RefSeq" id="WP_138845041.1">
    <property type="nucleotide sequence ID" value="NZ_VCPD01000008.1"/>
</dbReference>
<dbReference type="CDD" id="cd00570">
    <property type="entry name" value="GST_N_family"/>
    <property type="match status" value="1"/>
</dbReference>
<keyword evidence="3" id="KW-1185">Reference proteome</keyword>
<dbReference type="EMBL" id="VCPD01000008">
    <property type="protein sequence ID" value="TMV04261.1"/>
    <property type="molecule type" value="Genomic_DNA"/>
</dbReference>
<comment type="caution">
    <text evidence="2">The sequence shown here is derived from an EMBL/GenBank/DDBJ whole genome shotgun (WGS) entry which is preliminary data.</text>
</comment>
<evidence type="ECO:0000313" key="3">
    <source>
        <dbReference type="Proteomes" id="UP001193035"/>
    </source>
</evidence>
<dbReference type="Pfam" id="PF13417">
    <property type="entry name" value="GST_N_3"/>
    <property type="match status" value="1"/>
</dbReference>
<evidence type="ECO:0000259" key="1">
    <source>
        <dbReference type="PROSITE" id="PS50404"/>
    </source>
</evidence>
<name>A0ABY2WU00_9RHOB</name>
<dbReference type="SUPFAM" id="SSF47616">
    <property type="entry name" value="GST C-terminal domain-like"/>
    <property type="match status" value="1"/>
</dbReference>
<organism evidence="2 3">
    <name type="scientific">Ruegeria sediminis</name>
    <dbReference type="NCBI Taxonomy" id="2583820"/>
    <lineage>
        <taxon>Bacteria</taxon>
        <taxon>Pseudomonadati</taxon>
        <taxon>Pseudomonadota</taxon>
        <taxon>Alphaproteobacteria</taxon>
        <taxon>Rhodobacterales</taxon>
        <taxon>Roseobacteraceae</taxon>
        <taxon>Ruegeria</taxon>
    </lineage>
</organism>
<accession>A0ABY2WU00</accession>
<evidence type="ECO:0000313" key="2">
    <source>
        <dbReference type="EMBL" id="TMV04261.1"/>
    </source>
</evidence>
<feature type="domain" description="GST N-terminal" evidence="1">
    <location>
        <begin position="2"/>
        <end position="81"/>
    </location>
</feature>
<reference evidence="2 3" key="1">
    <citation type="submission" date="2019-05" db="EMBL/GenBank/DDBJ databases">
        <title>Ruegeria sp. nov., isolated from tidal flat.</title>
        <authorList>
            <person name="Kim W."/>
        </authorList>
    </citation>
    <scope>NUCLEOTIDE SEQUENCE [LARGE SCALE GENOMIC DNA]</scope>
    <source>
        <strain evidence="2 3">CAU 1488</strain>
    </source>
</reference>
<dbReference type="InterPro" id="IPR036249">
    <property type="entry name" value="Thioredoxin-like_sf"/>
</dbReference>
<gene>
    <name evidence="2" type="ORF">FGK63_18425</name>
</gene>
<sequence>MSDVILHHYDLSPFSEKIRLALGYKGLAWRSVKVEAVPPRPQLDALTGGYRRVPVMQIGADIYCDTQVIFRALERVQPEPTLYPTGEGISKALSQWWDRSTWKPAIGVLVDHIGEHLPEEFIKDRRDHYLGYDISKEAMAPMLPVYVQQMTAFSEWLESILAENGPYLTGDRLSVADLTCYHSLWLLRANCGAETIDAQLKLSATIIAWMDRIAAIGHGSVTDMTPEEALAVAANATPADSFAADADPSGLKLGTRVTVTPDDNAKVPVEGVLVAADAQEVVIARDHAETGTIHIHFPRAGFETLAAEGSAAQTAA</sequence>
<dbReference type="SUPFAM" id="SSF52833">
    <property type="entry name" value="Thioredoxin-like"/>
    <property type="match status" value="1"/>
</dbReference>
<dbReference type="InterPro" id="IPR004046">
    <property type="entry name" value="GST_C"/>
</dbReference>
<dbReference type="Gene3D" id="3.40.30.110">
    <property type="match status" value="2"/>
</dbReference>
<dbReference type="InterPro" id="IPR004045">
    <property type="entry name" value="Glutathione_S-Trfase_N"/>
</dbReference>
<dbReference type="Proteomes" id="UP001193035">
    <property type="component" value="Unassembled WGS sequence"/>
</dbReference>